<feature type="compositionally biased region" description="Basic and acidic residues" evidence="6">
    <location>
        <begin position="83"/>
        <end position="92"/>
    </location>
</feature>
<dbReference type="Proteomes" id="UP000007014">
    <property type="component" value="Chromosome 11"/>
</dbReference>
<feature type="compositionally biased region" description="Low complexity" evidence="6">
    <location>
        <begin position="166"/>
        <end position="176"/>
    </location>
</feature>
<keyword evidence="1" id="KW-0479">Metal-binding</keyword>
<keyword evidence="2 4" id="KW-0863">Zinc-finger</keyword>
<evidence type="ECO:0000256" key="6">
    <source>
        <dbReference type="SAM" id="MobiDB-lite"/>
    </source>
</evidence>
<feature type="compositionally biased region" description="Basic and acidic residues" evidence="6">
    <location>
        <begin position="188"/>
        <end position="198"/>
    </location>
</feature>
<dbReference type="AlphaFoldDB" id="M1VI04"/>
<dbReference type="SUPFAM" id="SSF57850">
    <property type="entry name" value="RING/U-box"/>
    <property type="match status" value="2"/>
</dbReference>
<sequence>MLLLVVEVVYGKGRSLLQQAQCMHPHQSSEADESSTGVQNESAPRWANTRLTKGPSEAAPEAPVSDLSPESSTALPAVGAASERGEVCEAWRKQPATGTESVDPPARANDFRKPKGYARREPEDCPKWLDFRAGNPEIPLDTVTGRIHLLADRQSARRVQEPQLESSAPAASTTAAVRKPTESSLGDHIARSILEHKQSTLNEDEDQTKRAEVEVGTPKTLAEASSDSVKGSHATGEVPAAHWKSSPSSLTCSDFARRHAKASMIFDQTTLLCMLGVPGYLSTADLAQFVAPFRSRIRRMRIVWDLSYSNSYAVLLRFLSPDDAVLFRMEYDGRAFSEALAPERCRVLPVERVVYRCTSKQSSRLVASLALPSEQDGDEIVEYDESTSSDADIGHLEEWPTCPVCLDRLDLESILVGLCNHALHTACLARWGDPSCPVCRFVSETLNPQKTSCQVCNAQTQLWICLVCGHVGCGRYVQHHALAHFRDTNHVFAMELQSGRVWDYGSDSYVHRVLLNEVDGKHAVLEMRASTGSRAVAASGVPYHSDGGANAPASSSQRSAPEIDEERTQLFAATIASKVDSLSQEYEMLLLSQLESQRLWYEAKATELERAWSKRVQELEQRLERLSKPKCSRDAATGDGAGNEFDAKLLRELNERLLRDAAAWREQVERLKRERDELAEQVNDLLQHIEASAKLSARGNNSTSIRLEALRNRRITKP</sequence>
<dbReference type="GO" id="GO:0061630">
    <property type="term" value="F:ubiquitin protein ligase activity"/>
    <property type="evidence" value="ECO:0007669"/>
    <property type="project" value="TreeGrafter"/>
</dbReference>
<dbReference type="Gene3D" id="3.30.40.10">
    <property type="entry name" value="Zinc/RING finger domain, C3HC4 (zinc finger)"/>
    <property type="match status" value="2"/>
</dbReference>
<feature type="coiled-coil region" evidence="5">
    <location>
        <begin position="647"/>
        <end position="688"/>
    </location>
</feature>
<dbReference type="GO" id="GO:0005737">
    <property type="term" value="C:cytoplasm"/>
    <property type="evidence" value="ECO:0007669"/>
    <property type="project" value="TreeGrafter"/>
</dbReference>
<dbReference type="Gramene" id="CMK309CT">
    <property type="protein sequence ID" value="CMK309CT"/>
    <property type="gene ID" value="CMK309C"/>
</dbReference>
<dbReference type="PROSITE" id="PS50271">
    <property type="entry name" value="ZF_UBP"/>
    <property type="match status" value="1"/>
</dbReference>
<evidence type="ECO:0000256" key="4">
    <source>
        <dbReference type="PROSITE-ProRule" id="PRU00502"/>
    </source>
</evidence>
<dbReference type="STRING" id="280699.M1VI04"/>
<dbReference type="Pfam" id="PF02148">
    <property type="entry name" value="zf-UBP"/>
    <property type="match status" value="1"/>
</dbReference>
<dbReference type="InterPro" id="IPR047243">
    <property type="entry name" value="RING-H2_BRAP2"/>
</dbReference>
<dbReference type="InterPro" id="IPR001607">
    <property type="entry name" value="Znf_UBP"/>
</dbReference>
<dbReference type="HOGENOM" id="CLU_385141_0_0_1"/>
<evidence type="ECO:0000256" key="3">
    <source>
        <dbReference type="ARBA" id="ARBA00022833"/>
    </source>
</evidence>
<dbReference type="InterPro" id="IPR001841">
    <property type="entry name" value="Znf_RING"/>
</dbReference>
<dbReference type="Pfam" id="PF13639">
    <property type="entry name" value="zf-RING_2"/>
    <property type="match status" value="1"/>
</dbReference>
<feature type="region of interest" description="Disordered" evidence="6">
    <location>
        <begin position="538"/>
        <end position="563"/>
    </location>
</feature>
<feature type="domain" description="UBP-type" evidence="8">
    <location>
        <begin position="437"/>
        <end position="529"/>
    </location>
</feature>
<dbReference type="InterPro" id="IPR011422">
    <property type="entry name" value="BRAP2/ETP1_RRM"/>
</dbReference>
<evidence type="ECO:0000256" key="5">
    <source>
        <dbReference type="SAM" id="Coils"/>
    </source>
</evidence>
<evidence type="ECO:0000256" key="1">
    <source>
        <dbReference type="ARBA" id="ARBA00022723"/>
    </source>
</evidence>
<protein>
    <recommendedName>
        <fullName evidence="11">BRCA1-associated protein</fullName>
    </recommendedName>
</protein>
<dbReference type="SMART" id="SM00184">
    <property type="entry name" value="RING"/>
    <property type="match status" value="1"/>
</dbReference>
<feature type="region of interest" description="Disordered" evidence="6">
    <location>
        <begin position="154"/>
        <end position="249"/>
    </location>
</feature>
<evidence type="ECO:0000259" key="8">
    <source>
        <dbReference type="PROSITE" id="PS50271"/>
    </source>
</evidence>
<reference evidence="9 10" key="2">
    <citation type="journal article" date="2007" name="BMC Biol.">
        <title>A 100%-complete sequence reveals unusually simple genomic features in the hot-spring red alga Cyanidioschyzon merolae.</title>
        <authorList>
            <person name="Nozaki H."/>
            <person name="Takano H."/>
            <person name="Misumi O."/>
            <person name="Terasawa K."/>
            <person name="Matsuzaki M."/>
            <person name="Maruyama S."/>
            <person name="Nishida K."/>
            <person name="Yagisawa F."/>
            <person name="Yoshida Y."/>
            <person name="Fujiwara T."/>
            <person name="Takio S."/>
            <person name="Tamura K."/>
            <person name="Chung S.J."/>
            <person name="Nakamura S."/>
            <person name="Kuroiwa H."/>
            <person name="Tanaka K."/>
            <person name="Sato N."/>
            <person name="Kuroiwa T."/>
        </authorList>
    </citation>
    <scope>NUCLEOTIDE SEQUENCE [LARGE SCALE GENOMIC DNA]</scope>
    <source>
        <strain evidence="9 10">10D</strain>
    </source>
</reference>
<evidence type="ECO:0000313" key="9">
    <source>
        <dbReference type="EMBL" id="BAM80643.1"/>
    </source>
</evidence>
<dbReference type="GO" id="GO:0007265">
    <property type="term" value="P:Ras protein signal transduction"/>
    <property type="evidence" value="ECO:0007669"/>
    <property type="project" value="TreeGrafter"/>
</dbReference>
<feature type="compositionally biased region" description="Basic and acidic residues" evidence="6">
    <location>
        <begin position="109"/>
        <end position="121"/>
    </location>
</feature>
<proteinExistence type="predicted"/>
<dbReference type="Pfam" id="PF07576">
    <property type="entry name" value="BRAP2"/>
    <property type="match status" value="1"/>
</dbReference>
<evidence type="ECO:0000256" key="2">
    <source>
        <dbReference type="ARBA" id="ARBA00022771"/>
    </source>
</evidence>
<name>M1VI04_CYAM1</name>
<evidence type="ECO:0000313" key="10">
    <source>
        <dbReference type="Proteomes" id="UP000007014"/>
    </source>
</evidence>
<dbReference type="eggNOG" id="KOG0804">
    <property type="taxonomic scope" value="Eukaryota"/>
</dbReference>
<reference evidence="9 10" key="1">
    <citation type="journal article" date="2004" name="Nature">
        <title>Genome sequence of the ultrasmall unicellular red alga Cyanidioschyzon merolae 10D.</title>
        <authorList>
            <person name="Matsuzaki M."/>
            <person name="Misumi O."/>
            <person name="Shin-i T."/>
            <person name="Maruyama S."/>
            <person name="Takahara M."/>
            <person name="Miyagishima S."/>
            <person name="Mori T."/>
            <person name="Nishida K."/>
            <person name="Yagisawa F."/>
            <person name="Nishida K."/>
            <person name="Yoshida Y."/>
            <person name="Nishimura Y."/>
            <person name="Nakao S."/>
            <person name="Kobayashi T."/>
            <person name="Momoyama Y."/>
            <person name="Higashiyama T."/>
            <person name="Minoda A."/>
            <person name="Sano M."/>
            <person name="Nomoto H."/>
            <person name="Oishi K."/>
            <person name="Hayashi H."/>
            <person name="Ohta F."/>
            <person name="Nishizaka S."/>
            <person name="Haga S."/>
            <person name="Miura S."/>
            <person name="Morishita T."/>
            <person name="Kabeya Y."/>
            <person name="Terasawa K."/>
            <person name="Suzuki Y."/>
            <person name="Ishii Y."/>
            <person name="Asakawa S."/>
            <person name="Takano H."/>
            <person name="Ohta N."/>
            <person name="Kuroiwa H."/>
            <person name="Tanaka K."/>
            <person name="Shimizu N."/>
            <person name="Sugano S."/>
            <person name="Sato N."/>
            <person name="Nozaki H."/>
            <person name="Ogasawara N."/>
            <person name="Kohara Y."/>
            <person name="Kuroiwa T."/>
        </authorList>
    </citation>
    <scope>NUCLEOTIDE SEQUENCE [LARGE SCALE GENOMIC DNA]</scope>
    <source>
        <strain evidence="9 10">10D</strain>
    </source>
</reference>
<dbReference type="CDD" id="cd16457">
    <property type="entry name" value="RING-H2_BRAP2"/>
    <property type="match status" value="1"/>
</dbReference>
<dbReference type="EMBL" id="AP006493">
    <property type="protein sequence ID" value="BAM80643.1"/>
    <property type="molecule type" value="Genomic_DNA"/>
</dbReference>
<dbReference type="PANTHER" id="PTHR24007:SF7">
    <property type="entry name" value="BRCA1-ASSOCIATED PROTEIN"/>
    <property type="match status" value="1"/>
</dbReference>
<dbReference type="InterPro" id="IPR013083">
    <property type="entry name" value="Znf_RING/FYVE/PHD"/>
</dbReference>
<dbReference type="RefSeq" id="XP_005536679.1">
    <property type="nucleotide sequence ID" value="XM_005536622.1"/>
</dbReference>
<feature type="region of interest" description="Disordered" evidence="6">
    <location>
        <begin position="21"/>
        <end position="121"/>
    </location>
</feature>
<dbReference type="PROSITE" id="PS50089">
    <property type="entry name" value="ZF_RING_2"/>
    <property type="match status" value="1"/>
</dbReference>
<keyword evidence="5" id="KW-0175">Coiled coil</keyword>
<dbReference type="GO" id="GO:0016567">
    <property type="term" value="P:protein ubiquitination"/>
    <property type="evidence" value="ECO:0007669"/>
    <property type="project" value="TreeGrafter"/>
</dbReference>
<organism evidence="9 10">
    <name type="scientific">Cyanidioschyzon merolae (strain NIES-3377 / 10D)</name>
    <name type="common">Unicellular red alga</name>
    <dbReference type="NCBI Taxonomy" id="280699"/>
    <lineage>
        <taxon>Eukaryota</taxon>
        <taxon>Rhodophyta</taxon>
        <taxon>Bangiophyceae</taxon>
        <taxon>Cyanidiales</taxon>
        <taxon>Cyanidiaceae</taxon>
        <taxon>Cyanidioschyzon</taxon>
    </lineage>
</organism>
<gene>
    <name evidence="9" type="ORF">CYME_CMK309C</name>
</gene>
<evidence type="ECO:0008006" key="11">
    <source>
        <dbReference type="Google" id="ProtNLM"/>
    </source>
</evidence>
<accession>M1VI04</accession>
<dbReference type="GO" id="GO:0008270">
    <property type="term" value="F:zinc ion binding"/>
    <property type="evidence" value="ECO:0007669"/>
    <property type="project" value="UniProtKB-KW"/>
</dbReference>
<dbReference type="OrthoDB" id="5887at2759"/>
<keyword evidence="10" id="KW-1185">Reference proteome</keyword>
<evidence type="ECO:0000259" key="7">
    <source>
        <dbReference type="PROSITE" id="PS50089"/>
    </source>
</evidence>
<dbReference type="KEGG" id="cme:CYME_CMK309C"/>
<dbReference type="PANTHER" id="PTHR24007">
    <property type="entry name" value="BRCA1-ASSOCIATED PROTEIN"/>
    <property type="match status" value="1"/>
</dbReference>
<keyword evidence="3" id="KW-0862">Zinc</keyword>
<dbReference type="SMART" id="SM00290">
    <property type="entry name" value="ZnF_UBP"/>
    <property type="match status" value="1"/>
</dbReference>
<feature type="domain" description="RING-type" evidence="7">
    <location>
        <begin position="402"/>
        <end position="440"/>
    </location>
</feature>
<dbReference type="GeneID" id="16994311"/>